<dbReference type="STRING" id="690879.TSACC_3417"/>
<dbReference type="InterPro" id="IPR006976">
    <property type="entry name" value="VanZ-like"/>
</dbReference>
<gene>
    <name evidence="3" type="ORF">TSACC_3417</name>
</gene>
<keyword evidence="1" id="KW-0472">Membrane</keyword>
<keyword evidence="1" id="KW-1133">Transmembrane helix</keyword>
<keyword evidence="4" id="KW-1185">Reference proteome</keyword>
<reference evidence="4" key="1">
    <citation type="journal article" date="2017" name="Genome Announc.">
        <title>Draft Genome Sequence of Terrimicrobium sacchariphilum NM-5T, a Facultative Anaerobic Soil Bacterium of the Class Spartobacteria.</title>
        <authorList>
            <person name="Qiu Y.L."/>
            <person name="Tourlousse D.M."/>
            <person name="Matsuura N."/>
            <person name="Ohashi A."/>
            <person name="Sekiguchi Y."/>
        </authorList>
    </citation>
    <scope>NUCLEOTIDE SEQUENCE [LARGE SCALE GENOMIC DNA]</scope>
    <source>
        <strain evidence="4">NM-5</strain>
    </source>
</reference>
<feature type="domain" description="VanZ-like" evidence="2">
    <location>
        <begin position="24"/>
        <end position="153"/>
    </location>
</feature>
<organism evidence="3 4">
    <name type="scientific">Terrimicrobium sacchariphilum</name>
    <dbReference type="NCBI Taxonomy" id="690879"/>
    <lineage>
        <taxon>Bacteria</taxon>
        <taxon>Pseudomonadati</taxon>
        <taxon>Verrucomicrobiota</taxon>
        <taxon>Terrimicrobiia</taxon>
        <taxon>Terrimicrobiales</taxon>
        <taxon>Terrimicrobiaceae</taxon>
        <taxon>Terrimicrobium</taxon>
    </lineage>
</organism>
<comment type="caution">
    <text evidence="3">The sequence shown here is derived from an EMBL/GenBank/DDBJ whole genome shotgun (WGS) entry which is preliminary data.</text>
</comment>
<sequence>MTVNSLMAKALKAFSPTVERWWPALLWMVLILIASLDWASGGTTFKIIQPILRWFDPGIPMHQLYEANLIFRKTCHFLQFLILAILIWRTRGSWRFISPKADARFAGFVFLISILFAVGSEYIQSFFRSRTANVTDVFINLSGAVAGILLAVTIEIINSRRQREKSSEKPRILFTANLLLHDKKRRPVVLSQLRKILDETRADALVVAGNIAHPTQCRESLEALKTAVGDIPVAICLGPQDHWLPRELWEQSPSPEAVRLHYWHPALTQTGVHGLDFQSFALGDLEIVGAYGHFDLGFRDETLVIDGAEVSREAYLSGAVGGFEANDFRQIPAAGGTLKEEARRQAEGLGKRLSEVRQNNEIILVTGTIPFEEWLEKPTDNTIEAFFRAFAGNSQMAAAILPHATKIRVAVFGSGKSESHLPEVRGIKGLCLQDANGRAVYSLYDAETGEMVRL</sequence>
<feature type="transmembrane region" description="Helical" evidence="1">
    <location>
        <begin position="21"/>
        <end position="40"/>
    </location>
</feature>
<evidence type="ECO:0000259" key="2">
    <source>
        <dbReference type="Pfam" id="PF04892"/>
    </source>
</evidence>
<feature type="transmembrane region" description="Helical" evidence="1">
    <location>
        <begin position="101"/>
        <end position="118"/>
    </location>
</feature>
<dbReference type="AlphaFoldDB" id="A0A146GDX3"/>
<name>A0A146GDX3_TERSA</name>
<evidence type="ECO:0000313" key="3">
    <source>
        <dbReference type="EMBL" id="GAT35352.1"/>
    </source>
</evidence>
<accession>A0A146GDX3</accession>
<dbReference type="PANTHER" id="PTHR28008:SF1">
    <property type="entry name" value="DOMAIN PROTEIN, PUTATIVE (AFU_ORTHOLOGUE AFUA_3G10980)-RELATED"/>
    <property type="match status" value="1"/>
</dbReference>
<dbReference type="PANTHER" id="PTHR28008">
    <property type="entry name" value="DOMAIN PROTEIN, PUTATIVE (AFU_ORTHOLOGUE AFUA_3G10980)-RELATED"/>
    <property type="match status" value="1"/>
</dbReference>
<dbReference type="Pfam" id="PF04892">
    <property type="entry name" value="VanZ"/>
    <property type="match status" value="1"/>
</dbReference>
<proteinExistence type="predicted"/>
<feature type="transmembrane region" description="Helical" evidence="1">
    <location>
        <begin position="70"/>
        <end position="89"/>
    </location>
</feature>
<evidence type="ECO:0000313" key="4">
    <source>
        <dbReference type="Proteomes" id="UP000076023"/>
    </source>
</evidence>
<keyword evidence="1" id="KW-0812">Transmembrane</keyword>
<dbReference type="EMBL" id="BDCO01000003">
    <property type="protein sequence ID" value="GAT35352.1"/>
    <property type="molecule type" value="Genomic_DNA"/>
</dbReference>
<dbReference type="Proteomes" id="UP000076023">
    <property type="component" value="Unassembled WGS sequence"/>
</dbReference>
<protein>
    <submittedName>
        <fullName evidence="3">VanZ like family protein</fullName>
    </submittedName>
</protein>
<dbReference type="InterPro" id="IPR029052">
    <property type="entry name" value="Metallo-depent_PP-like"/>
</dbReference>
<dbReference type="InParanoid" id="A0A146GDX3"/>
<dbReference type="SUPFAM" id="SSF56300">
    <property type="entry name" value="Metallo-dependent phosphatases"/>
    <property type="match status" value="1"/>
</dbReference>
<feature type="transmembrane region" description="Helical" evidence="1">
    <location>
        <begin position="138"/>
        <end position="157"/>
    </location>
</feature>
<evidence type="ECO:0000256" key="1">
    <source>
        <dbReference type="SAM" id="Phobius"/>
    </source>
</evidence>
<dbReference type="NCBIfam" id="NF037970">
    <property type="entry name" value="vanZ_1"/>
    <property type="match status" value="1"/>
</dbReference>